<dbReference type="EMBL" id="JBHSWV010000843">
    <property type="protein sequence ID" value="MFC6769914.1"/>
    <property type="molecule type" value="Genomic_DNA"/>
</dbReference>
<reference evidence="2 3" key="1">
    <citation type="journal article" date="2019" name="Int. J. Syst. Evol. Microbiol.">
        <title>The Global Catalogue of Microorganisms (GCM) 10K type strain sequencing project: providing services to taxonomists for standard genome sequencing and annotation.</title>
        <authorList>
            <consortium name="The Broad Institute Genomics Platform"/>
            <consortium name="The Broad Institute Genome Sequencing Center for Infectious Disease"/>
            <person name="Wu L."/>
            <person name="Ma J."/>
        </authorList>
    </citation>
    <scope>NUCLEOTIDE SEQUENCE [LARGE SCALE GENOMIC DNA]</scope>
    <source>
        <strain evidence="2 3">LMG 29247</strain>
    </source>
</reference>
<sequence>MAAKRTSLYYSFPSLRGCRKAIQQGRKKYHDESDTSVTEHPEPPGFWGNKDDGRKLHTVIRNTSYTIEWDDRSRLEILVGSELKTRYNH</sequence>
<comment type="caution">
    <text evidence="2">The sequence shown here is derived from an EMBL/GenBank/DDBJ whole genome shotgun (WGS) entry which is preliminary data.</text>
</comment>
<protein>
    <recommendedName>
        <fullName evidence="4">Cytotoxic translational repressor of toxin-antitoxin stability system</fullName>
    </recommendedName>
</protein>
<keyword evidence="3" id="KW-1185">Reference proteome</keyword>
<evidence type="ECO:0000313" key="2">
    <source>
        <dbReference type="EMBL" id="MFC6769914.1"/>
    </source>
</evidence>
<organism evidence="2 3">
    <name type="scientific">Natrinema soli</name>
    <dbReference type="NCBI Taxonomy" id="1930624"/>
    <lineage>
        <taxon>Archaea</taxon>
        <taxon>Methanobacteriati</taxon>
        <taxon>Methanobacteriota</taxon>
        <taxon>Stenosarchaea group</taxon>
        <taxon>Halobacteria</taxon>
        <taxon>Halobacteriales</taxon>
        <taxon>Natrialbaceae</taxon>
        <taxon>Natrinema</taxon>
    </lineage>
</organism>
<feature type="region of interest" description="Disordered" evidence="1">
    <location>
        <begin position="24"/>
        <end position="52"/>
    </location>
</feature>
<evidence type="ECO:0000313" key="3">
    <source>
        <dbReference type="Proteomes" id="UP001596383"/>
    </source>
</evidence>
<accession>A0ABD5SYA2</accession>
<dbReference type="Proteomes" id="UP001596383">
    <property type="component" value="Unassembled WGS sequence"/>
</dbReference>
<proteinExistence type="predicted"/>
<feature type="non-terminal residue" evidence="2">
    <location>
        <position position="89"/>
    </location>
</feature>
<feature type="compositionally biased region" description="Basic and acidic residues" evidence="1">
    <location>
        <begin position="29"/>
        <end position="42"/>
    </location>
</feature>
<dbReference type="AlphaFoldDB" id="A0ABD5SYA2"/>
<evidence type="ECO:0008006" key="4">
    <source>
        <dbReference type="Google" id="ProtNLM"/>
    </source>
</evidence>
<gene>
    <name evidence="2" type="ORF">ACFQE6_34190</name>
</gene>
<evidence type="ECO:0000256" key="1">
    <source>
        <dbReference type="SAM" id="MobiDB-lite"/>
    </source>
</evidence>
<name>A0ABD5SYA2_9EURY</name>